<dbReference type="Proteomes" id="UP000693946">
    <property type="component" value="Linkage Group LG20"/>
</dbReference>
<reference evidence="1 2" key="1">
    <citation type="journal article" date="2021" name="Sci. Rep.">
        <title>Chromosome anchoring in Senegalese sole (Solea senegalensis) reveals sex-associated markers and genome rearrangements in flatfish.</title>
        <authorList>
            <person name="Guerrero-Cozar I."/>
            <person name="Gomez-Garrido J."/>
            <person name="Berbel C."/>
            <person name="Martinez-Blanch J.F."/>
            <person name="Alioto T."/>
            <person name="Claros M.G."/>
            <person name="Gagnaire P.A."/>
            <person name="Manchado M."/>
        </authorList>
    </citation>
    <scope>NUCLEOTIDE SEQUENCE [LARGE SCALE GENOMIC DNA]</scope>
    <source>
        <strain evidence="1">Sse05_10M</strain>
    </source>
</reference>
<proteinExistence type="predicted"/>
<dbReference type="AlphaFoldDB" id="A0AAV6R7S3"/>
<dbReference type="EMBL" id="JAGKHQ010000013">
    <property type="protein sequence ID" value="KAG7501065.1"/>
    <property type="molecule type" value="Genomic_DNA"/>
</dbReference>
<accession>A0AAV6R7S3</accession>
<evidence type="ECO:0000313" key="2">
    <source>
        <dbReference type="Proteomes" id="UP000693946"/>
    </source>
</evidence>
<sequence length="115" mass="12401">MCQQTSVVAAEEECSRDCNQIFEGSPAAAAVASGCFLEEGAERHVQWDCVFISYHVSRVQGGCSRVGRNHYLGNVTAREDSSADVLSPYGRLLTTELLATVAAFVLVKPSGLYKI</sequence>
<gene>
    <name evidence="1" type="ORF">JOB18_039069</name>
</gene>
<evidence type="ECO:0000313" key="1">
    <source>
        <dbReference type="EMBL" id="KAG7501065.1"/>
    </source>
</evidence>
<name>A0AAV6R7S3_SOLSE</name>
<comment type="caution">
    <text evidence="1">The sequence shown here is derived from an EMBL/GenBank/DDBJ whole genome shotgun (WGS) entry which is preliminary data.</text>
</comment>
<keyword evidence="2" id="KW-1185">Reference proteome</keyword>
<protein>
    <submittedName>
        <fullName evidence="1">Uncharacterized protein</fullName>
    </submittedName>
</protein>
<organism evidence="1 2">
    <name type="scientific">Solea senegalensis</name>
    <name type="common">Senegalese sole</name>
    <dbReference type="NCBI Taxonomy" id="28829"/>
    <lineage>
        <taxon>Eukaryota</taxon>
        <taxon>Metazoa</taxon>
        <taxon>Chordata</taxon>
        <taxon>Craniata</taxon>
        <taxon>Vertebrata</taxon>
        <taxon>Euteleostomi</taxon>
        <taxon>Actinopterygii</taxon>
        <taxon>Neopterygii</taxon>
        <taxon>Teleostei</taxon>
        <taxon>Neoteleostei</taxon>
        <taxon>Acanthomorphata</taxon>
        <taxon>Carangaria</taxon>
        <taxon>Pleuronectiformes</taxon>
        <taxon>Pleuronectoidei</taxon>
        <taxon>Soleidae</taxon>
        <taxon>Solea</taxon>
    </lineage>
</organism>